<keyword evidence="1 3" id="KW-0808">Transferase</keyword>
<dbReference type="Pfam" id="PF00534">
    <property type="entry name" value="Glycos_transf_1"/>
    <property type="match status" value="1"/>
</dbReference>
<keyword evidence="4" id="KW-1185">Reference proteome</keyword>
<dbReference type="SUPFAM" id="SSF53756">
    <property type="entry name" value="UDP-Glycosyltransferase/glycogen phosphorylase"/>
    <property type="match status" value="1"/>
</dbReference>
<evidence type="ECO:0000313" key="3">
    <source>
        <dbReference type="EMBL" id="MFC4233117.1"/>
    </source>
</evidence>
<organism evidence="3 4">
    <name type="scientific">Parasediminibacterium paludis</name>
    <dbReference type="NCBI Taxonomy" id="908966"/>
    <lineage>
        <taxon>Bacteria</taxon>
        <taxon>Pseudomonadati</taxon>
        <taxon>Bacteroidota</taxon>
        <taxon>Chitinophagia</taxon>
        <taxon>Chitinophagales</taxon>
        <taxon>Chitinophagaceae</taxon>
        <taxon>Parasediminibacterium</taxon>
    </lineage>
</organism>
<dbReference type="PANTHER" id="PTHR46401:SF2">
    <property type="entry name" value="GLYCOSYLTRANSFERASE WBBK-RELATED"/>
    <property type="match status" value="1"/>
</dbReference>
<keyword evidence="3" id="KW-0328">Glycosyltransferase</keyword>
<feature type="domain" description="Glycosyl transferase family 1" evidence="2">
    <location>
        <begin position="194"/>
        <end position="341"/>
    </location>
</feature>
<accession>A0ABV8PYR3</accession>
<dbReference type="EMBL" id="JBHSDC010000029">
    <property type="protein sequence ID" value="MFC4233117.1"/>
    <property type="molecule type" value="Genomic_DNA"/>
</dbReference>
<dbReference type="InterPro" id="IPR001296">
    <property type="entry name" value="Glyco_trans_1"/>
</dbReference>
<dbReference type="PANTHER" id="PTHR46401">
    <property type="entry name" value="GLYCOSYLTRANSFERASE WBBK-RELATED"/>
    <property type="match status" value="1"/>
</dbReference>
<evidence type="ECO:0000256" key="1">
    <source>
        <dbReference type="ARBA" id="ARBA00022679"/>
    </source>
</evidence>
<dbReference type="EC" id="2.4.-.-" evidence="3"/>
<dbReference type="Proteomes" id="UP001595906">
    <property type="component" value="Unassembled WGS sequence"/>
</dbReference>
<gene>
    <name evidence="3" type="ORF">ACFOW1_14540</name>
</gene>
<dbReference type="Gene3D" id="3.40.50.2000">
    <property type="entry name" value="Glycogen Phosphorylase B"/>
    <property type="match status" value="2"/>
</dbReference>
<evidence type="ECO:0000259" key="2">
    <source>
        <dbReference type="Pfam" id="PF00534"/>
    </source>
</evidence>
<sequence>MGDCIKPRIVISAVNLHEAGPLTILKDCLRELSDHFTVNYDIIALVGNVSILGEEKYNIKFIEHINVRSSWINRIWFEYFTCKKISKKLNPYLWFSLHDITPNVITQRRAVYCHNPSPLYKASLNEVSLDFKFYLFTILYKYLYQINIKKNDFVVVQQETMRTYFQKGFGLKNIVVAYPKILAPNVPLKAINSSERFIFFFPSQARVFKNFEVILQAVEILNNKRNDFEVRLTIDGNENQYSKYLFRKYSKLKNVSWEGRKTRDEVFNIYQSCNAVIFPSKLETWGLPITEAKFFKKQLIVADLPYAHETVGEYDRAIFFNPDNAYELCKKMSDLIDNKVENQPHLYTKPFMPFCENWNELFNILLS</sequence>
<dbReference type="RefSeq" id="WP_379015252.1">
    <property type="nucleotide sequence ID" value="NZ_JBHSDC010000029.1"/>
</dbReference>
<protein>
    <submittedName>
        <fullName evidence="3">Glycosyltransferase</fullName>
        <ecNumber evidence="3">2.4.-.-</ecNumber>
    </submittedName>
</protein>
<comment type="caution">
    <text evidence="3">The sequence shown here is derived from an EMBL/GenBank/DDBJ whole genome shotgun (WGS) entry which is preliminary data.</text>
</comment>
<reference evidence="4" key="1">
    <citation type="journal article" date="2019" name="Int. J. Syst. Evol. Microbiol.">
        <title>The Global Catalogue of Microorganisms (GCM) 10K type strain sequencing project: providing services to taxonomists for standard genome sequencing and annotation.</title>
        <authorList>
            <consortium name="The Broad Institute Genomics Platform"/>
            <consortium name="The Broad Institute Genome Sequencing Center for Infectious Disease"/>
            <person name="Wu L."/>
            <person name="Ma J."/>
        </authorList>
    </citation>
    <scope>NUCLEOTIDE SEQUENCE [LARGE SCALE GENOMIC DNA]</scope>
    <source>
        <strain evidence="4">CECT 8010</strain>
    </source>
</reference>
<proteinExistence type="predicted"/>
<evidence type="ECO:0000313" key="4">
    <source>
        <dbReference type="Proteomes" id="UP001595906"/>
    </source>
</evidence>
<name>A0ABV8PYR3_9BACT</name>
<dbReference type="GO" id="GO:0016757">
    <property type="term" value="F:glycosyltransferase activity"/>
    <property type="evidence" value="ECO:0007669"/>
    <property type="project" value="UniProtKB-KW"/>
</dbReference>